<dbReference type="OrthoDB" id="9813411at2"/>
<evidence type="ECO:0000259" key="13">
    <source>
        <dbReference type="Pfam" id="PF18075"/>
    </source>
</evidence>
<feature type="domain" description="ABC3 transporter permease C-terminal" evidence="12">
    <location>
        <begin position="169"/>
        <end position="283"/>
    </location>
</feature>
<dbReference type="GO" id="GO:0005886">
    <property type="term" value="C:plasma membrane"/>
    <property type="evidence" value="ECO:0007669"/>
    <property type="project" value="UniProtKB-SubCell"/>
</dbReference>
<evidence type="ECO:0000256" key="3">
    <source>
        <dbReference type="ARBA" id="ARBA00021907"/>
    </source>
</evidence>
<evidence type="ECO:0000256" key="11">
    <source>
        <dbReference type="SAM" id="Phobius"/>
    </source>
</evidence>
<dbReference type="PANTHER" id="PTHR47755">
    <property type="entry name" value="CELL DIVISION PROTEIN FTSX"/>
    <property type="match status" value="1"/>
</dbReference>
<keyword evidence="5 10" id="KW-0132">Cell division</keyword>
<protein>
    <recommendedName>
        <fullName evidence="3 10">Cell division protein FtsX</fullName>
    </recommendedName>
</protein>
<evidence type="ECO:0000259" key="12">
    <source>
        <dbReference type="Pfam" id="PF02687"/>
    </source>
</evidence>
<dbReference type="RefSeq" id="WP_084060473.1">
    <property type="nucleotide sequence ID" value="NZ_FWXO01000001.1"/>
</dbReference>
<keyword evidence="6 11" id="KW-0812">Transmembrane</keyword>
<dbReference type="InterPro" id="IPR004513">
    <property type="entry name" value="FtsX"/>
</dbReference>
<dbReference type="EMBL" id="FWXO01000001">
    <property type="protein sequence ID" value="SMC43989.1"/>
    <property type="molecule type" value="Genomic_DNA"/>
</dbReference>
<keyword evidence="15" id="KW-1185">Reference proteome</keyword>
<keyword evidence="8 10" id="KW-0472">Membrane</keyword>
<feature type="domain" description="FtsX extracellular" evidence="13">
    <location>
        <begin position="53"/>
        <end position="146"/>
    </location>
</feature>
<keyword evidence="7 11" id="KW-1133">Transmembrane helix</keyword>
<dbReference type="Gene3D" id="3.30.70.3040">
    <property type="match status" value="1"/>
</dbReference>
<dbReference type="Proteomes" id="UP000192360">
    <property type="component" value="Unassembled WGS sequence"/>
</dbReference>
<evidence type="ECO:0000256" key="9">
    <source>
        <dbReference type="ARBA" id="ARBA00023306"/>
    </source>
</evidence>
<accession>A0A1W1Z6B6</accession>
<dbReference type="PANTHER" id="PTHR47755:SF1">
    <property type="entry name" value="CELL DIVISION PROTEIN FTSX"/>
    <property type="match status" value="1"/>
</dbReference>
<evidence type="ECO:0000256" key="6">
    <source>
        <dbReference type="ARBA" id="ARBA00022692"/>
    </source>
</evidence>
<feature type="transmembrane region" description="Helical" evidence="11">
    <location>
        <begin position="20"/>
        <end position="39"/>
    </location>
</feature>
<evidence type="ECO:0000256" key="7">
    <source>
        <dbReference type="ARBA" id="ARBA00022989"/>
    </source>
</evidence>
<dbReference type="STRING" id="504486.SAMN05660703_1209"/>
<comment type="subcellular location">
    <subcellularLocation>
        <location evidence="10">Cell inner membrane</location>
    </subcellularLocation>
    <subcellularLocation>
        <location evidence="1">Cell membrane</location>
        <topology evidence="1">Multi-pass membrane protein</topology>
    </subcellularLocation>
</comment>
<organism evidence="14 15">
    <name type="scientific">Cellulophaga tyrosinoxydans</name>
    <dbReference type="NCBI Taxonomy" id="504486"/>
    <lineage>
        <taxon>Bacteria</taxon>
        <taxon>Pseudomonadati</taxon>
        <taxon>Bacteroidota</taxon>
        <taxon>Flavobacteriia</taxon>
        <taxon>Flavobacteriales</taxon>
        <taxon>Flavobacteriaceae</taxon>
        <taxon>Cellulophaga</taxon>
    </lineage>
</organism>
<keyword evidence="4 10" id="KW-1003">Cell membrane</keyword>
<keyword evidence="9 10" id="KW-0131">Cell cycle</keyword>
<dbReference type="GO" id="GO:0051301">
    <property type="term" value="P:cell division"/>
    <property type="evidence" value="ECO:0007669"/>
    <property type="project" value="UniProtKB-KW"/>
</dbReference>
<proteinExistence type="inferred from homology"/>
<name>A0A1W1Z6B6_9FLAO</name>
<evidence type="ECO:0000256" key="8">
    <source>
        <dbReference type="ARBA" id="ARBA00023136"/>
    </source>
</evidence>
<evidence type="ECO:0000256" key="5">
    <source>
        <dbReference type="ARBA" id="ARBA00022618"/>
    </source>
</evidence>
<feature type="transmembrane region" description="Helical" evidence="11">
    <location>
        <begin position="163"/>
        <end position="186"/>
    </location>
</feature>
<comment type="function">
    <text evidence="10">Required for cell division and gliding motility.</text>
</comment>
<dbReference type="Pfam" id="PF02687">
    <property type="entry name" value="FtsX"/>
    <property type="match status" value="1"/>
</dbReference>
<reference evidence="14 15" key="1">
    <citation type="submission" date="2017-04" db="EMBL/GenBank/DDBJ databases">
        <authorList>
            <person name="Afonso C.L."/>
            <person name="Miller P.J."/>
            <person name="Scott M.A."/>
            <person name="Spackman E."/>
            <person name="Goraichik I."/>
            <person name="Dimitrov K.M."/>
            <person name="Suarez D.L."/>
            <person name="Swayne D.E."/>
        </authorList>
    </citation>
    <scope>NUCLEOTIDE SEQUENCE [LARGE SCALE GENOMIC DNA]</scope>
    <source>
        <strain evidence="14 15">DSM 21164</strain>
    </source>
</reference>
<feature type="transmembrane region" description="Helical" evidence="11">
    <location>
        <begin position="253"/>
        <end position="278"/>
    </location>
</feature>
<gene>
    <name evidence="14" type="ORF">SAMN05660703_1209</name>
</gene>
<sequence>MSKSFERYQKRKLISSYFSVVLSISLVLFLLGVLGLLVLNTKKMADHFKEQITISVFLKDNAKQVEVDQLQKSLAMAEYTKSATYVSKEEAAEKHSEDIGENFQDFLGYNPLKNSIDVQLNADFVTPDQLEEIAKEINSKGYVDEVSYDKPLIGLLNDNVKKISLWILVASGVFTFIAVLLINSSIRLSIYSKRFIIKTMQMVGATKVFIRRPFIWTNLKLGVLGSVIAMMCLGGVLYYINDNFPELGLTEDPIILLILFASVFVLGIFISLISTYFATQRFLNLRTDELYY</sequence>
<evidence type="ECO:0000256" key="10">
    <source>
        <dbReference type="PIRNR" id="PIRNR003097"/>
    </source>
</evidence>
<keyword evidence="10" id="KW-0997">Cell inner membrane</keyword>
<dbReference type="InterPro" id="IPR040690">
    <property type="entry name" value="FtsX_ECD"/>
</dbReference>
<evidence type="ECO:0000313" key="15">
    <source>
        <dbReference type="Proteomes" id="UP000192360"/>
    </source>
</evidence>
<evidence type="ECO:0000256" key="1">
    <source>
        <dbReference type="ARBA" id="ARBA00004651"/>
    </source>
</evidence>
<evidence type="ECO:0000256" key="4">
    <source>
        <dbReference type="ARBA" id="ARBA00022475"/>
    </source>
</evidence>
<dbReference type="InterPro" id="IPR003838">
    <property type="entry name" value="ABC3_permease_C"/>
</dbReference>
<dbReference type="AlphaFoldDB" id="A0A1W1Z6B6"/>
<feature type="transmembrane region" description="Helical" evidence="11">
    <location>
        <begin position="221"/>
        <end position="241"/>
    </location>
</feature>
<comment type="similarity">
    <text evidence="2 10">Belongs to the ABC-4 integral membrane protein family. FtsX subfamily.</text>
</comment>
<evidence type="ECO:0000313" key="14">
    <source>
        <dbReference type="EMBL" id="SMC43989.1"/>
    </source>
</evidence>
<evidence type="ECO:0000256" key="2">
    <source>
        <dbReference type="ARBA" id="ARBA00007379"/>
    </source>
</evidence>
<dbReference type="Pfam" id="PF18075">
    <property type="entry name" value="FtsX_ECD"/>
    <property type="match status" value="1"/>
</dbReference>
<dbReference type="PIRSF" id="PIRSF003097">
    <property type="entry name" value="FtsX"/>
    <property type="match status" value="1"/>
</dbReference>